<evidence type="ECO:0000313" key="2">
    <source>
        <dbReference type="EMBL" id="SMG18418.1"/>
    </source>
</evidence>
<protein>
    <submittedName>
        <fullName evidence="2">ABC-2 type transport system permease protein</fullName>
    </submittedName>
</protein>
<keyword evidence="1" id="KW-0812">Transmembrane</keyword>
<proteinExistence type="predicted"/>
<name>A0A1X7ITQ3_9CORY</name>
<dbReference type="EMBL" id="FXAR01000002">
    <property type="protein sequence ID" value="SMG18418.1"/>
    <property type="molecule type" value="Genomic_DNA"/>
</dbReference>
<dbReference type="STRING" id="1610489.SAMN06295981_0947"/>
<feature type="transmembrane region" description="Helical" evidence="1">
    <location>
        <begin position="70"/>
        <end position="94"/>
    </location>
</feature>
<gene>
    <name evidence="2" type="ORF">SAMN06295981_0947</name>
</gene>
<feature type="transmembrane region" description="Helical" evidence="1">
    <location>
        <begin position="154"/>
        <end position="178"/>
    </location>
</feature>
<keyword evidence="1" id="KW-1133">Transmembrane helix</keyword>
<sequence length="524" mass="55730">MIALNLRLRRSFIIIWCLALWAFLAVFPPAYENYYPTADDREAFVLGMQRNAGMTAMWGPVESPATLGQIVMWEAGSMMIILGSVMAVLLIVGLHRRSETLGLTELQLSTGINRMAPAAAAVVTTAIVAAIMGAGSTAVLALSGLYVDEMPVGGALASGSVIALTMLGSALLAQLVLLLVRDPAALTRTGLMTIAGAFVVRSVADSEDFGWLNWVSPLGWKTVVHPYVQNDWMAIGMIAGICVLAAGVVLFAERQREYGSALVAVPSLIPTRTRRIRGPLHLSTVLNRSTILTWAIVIAGLTAFFIALTGSLSEWMEAEANIGQIFKDIFGDGDMKTEFIGYILKLTGILIATMGVQVVVTYRSGEVDRTVDLQRSTGLQRWVPLGAASILSVAGLVLATVGALGGGALGLWSQETTEAADYDTLVPSTWSQLAPALLLTGVAVAIVGIVPRFTHVAWAPVVGAAILTLFGPVRSAPQWLIDLSPFEYVVTPNGGSWTPHLLMAAAAIALIGLGWWGSQRREIH</sequence>
<dbReference type="RefSeq" id="WP_085549081.1">
    <property type="nucleotide sequence ID" value="NZ_FXAR01000002.1"/>
</dbReference>
<feature type="transmembrane region" description="Helical" evidence="1">
    <location>
        <begin position="457"/>
        <end position="477"/>
    </location>
</feature>
<reference evidence="3" key="1">
    <citation type="submission" date="2017-04" db="EMBL/GenBank/DDBJ databases">
        <authorList>
            <person name="Varghese N."/>
            <person name="Submissions S."/>
        </authorList>
    </citation>
    <scope>NUCLEOTIDE SEQUENCE [LARGE SCALE GENOMIC DNA]</scope>
    <source>
        <strain evidence="3">VDS</strain>
    </source>
</reference>
<evidence type="ECO:0000256" key="1">
    <source>
        <dbReference type="SAM" id="Phobius"/>
    </source>
</evidence>
<feature type="transmembrane region" description="Helical" evidence="1">
    <location>
        <begin position="12"/>
        <end position="31"/>
    </location>
</feature>
<feature type="transmembrane region" description="Helical" evidence="1">
    <location>
        <begin position="285"/>
        <end position="308"/>
    </location>
</feature>
<dbReference type="AlphaFoldDB" id="A0A1X7ITQ3"/>
<organism evidence="2 3">
    <name type="scientific">Corynebacterium pollutisoli</name>
    <dbReference type="NCBI Taxonomy" id="1610489"/>
    <lineage>
        <taxon>Bacteria</taxon>
        <taxon>Bacillati</taxon>
        <taxon>Actinomycetota</taxon>
        <taxon>Actinomycetes</taxon>
        <taxon>Mycobacteriales</taxon>
        <taxon>Corynebacteriaceae</taxon>
        <taxon>Corynebacterium</taxon>
    </lineage>
</organism>
<feature type="transmembrane region" description="Helical" evidence="1">
    <location>
        <begin position="339"/>
        <end position="362"/>
    </location>
</feature>
<dbReference type="OrthoDB" id="2014935at2"/>
<feature type="transmembrane region" description="Helical" evidence="1">
    <location>
        <begin position="185"/>
        <end position="204"/>
    </location>
</feature>
<feature type="transmembrane region" description="Helical" evidence="1">
    <location>
        <begin position="432"/>
        <end position="450"/>
    </location>
</feature>
<feature type="transmembrane region" description="Helical" evidence="1">
    <location>
        <begin position="382"/>
        <end position="412"/>
    </location>
</feature>
<evidence type="ECO:0000313" key="3">
    <source>
        <dbReference type="Proteomes" id="UP000193309"/>
    </source>
</evidence>
<dbReference type="Proteomes" id="UP000193309">
    <property type="component" value="Unassembled WGS sequence"/>
</dbReference>
<accession>A0A1X7ITQ3</accession>
<feature type="transmembrane region" description="Helical" evidence="1">
    <location>
        <begin position="497"/>
        <end position="516"/>
    </location>
</feature>
<feature type="transmembrane region" description="Helical" evidence="1">
    <location>
        <begin position="115"/>
        <end position="142"/>
    </location>
</feature>
<feature type="transmembrane region" description="Helical" evidence="1">
    <location>
        <begin position="232"/>
        <end position="252"/>
    </location>
</feature>
<keyword evidence="1" id="KW-0472">Membrane</keyword>
<keyword evidence="3" id="KW-1185">Reference proteome</keyword>